<evidence type="ECO:0000256" key="3">
    <source>
        <dbReference type="SAM" id="Phobius"/>
    </source>
</evidence>
<sequence length="309" mass="32919">MNNKTKGITYIGAEMTLNGEMDIKGPALIAGKVTGIVRSNDQIKIEPGGEVDGEVFCQELRVSGTLKGKLFCNKLVIVSAGLVEADVSSHDMEIYDGGQFIGMRTTGPEANVLPMPAHVILNETIEPVNNRSHPNHELTDIQQSVPSTPAKNLDSNADDNKVQPNNKSSKAFLTVSALVVIAVGVWQFDALSLLKSPQPTSNEPALFTQPLPSVDNVTERNAAKLLKDVQNEHSFIEQREELVNAGLADPDVAMEDLDAMAASNELMADGNEAAATVVNDAGAALPANENLQKQAGSIKEVASKPTTKQ</sequence>
<evidence type="ECO:0000313" key="4">
    <source>
        <dbReference type="EMBL" id="MCL1116722.1"/>
    </source>
</evidence>
<reference evidence="4 5" key="1">
    <citation type="submission" date="2022-01" db="EMBL/GenBank/DDBJ databases">
        <title>Whole genome-based taxonomy of the Shewanellaceae.</title>
        <authorList>
            <person name="Martin-Rodriguez A.J."/>
        </authorList>
    </citation>
    <scope>NUCLEOTIDE SEQUENCE [LARGE SCALE GENOMIC DNA]</scope>
    <source>
        <strain evidence="4 5">JCM 17801</strain>
    </source>
</reference>
<name>A0ABT0KZY1_9GAMM</name>
<comment type="caution">
    <text evidence="4">The sequence shown here is derived from an EMBL/GenBank/DDBJ whole genome shotgun (WGS) entry which is preliminary data.</text>
</comment>
<comment type="similarity">
    <text evidence="1">Belongs to the bactofilin family.</text>
</comment>
<gene>
    <name evidence="4" type="ORF">L2689_05605</name>
</gene>
<dbReference type="PANTHER" id="PTHR35024:SF4">
    <property type="entry name" value="POLYMER-FORMING CYTOSKELETAL PROTEIN"/>
    <property type="match status" value="1"/>
</dbReference>
<organism evidence="4 5">
    <name type="scientific">Shewanella aestuarii</name>
    <dbReference type="NCBI Taxonomy" id="1028752"/>
    <lineage>
        <taxon>Bacteria</taxon>
        <taxon>Pseudomonadati</taxon>
        <taxon>Pseudomonadota</taxon>
        <taxon>Gammaproteobacteria</taxon>
        <taxon>Alteromonadales</taxon>
        <taxon>Shewanellaceae</taxon>
        <taxon>Shewanella</taxon>
    </lineage>
</organism>
<proteinExistence type="inferred from homology"/>
<evidence type="ECO:0000313" key="5">
    <source>
        <dbReference type="Proteomes" id="UP001203212"/>
    </source>
</evidence>
<keyword evidence="5" id="KW-1185">Reference proteome</keyword>
<dbReference type="Pfam" id="PF04519">
    <property type="entry name" value="Bactofilin"/>
    <property type="match status" value="1"/>
</dbReference>
<protein>
    <submittedName>
        <fullName evidence="4">Polymer-forming cytoskeletal protein</fullName>
    </submittedName>
</protein>
<keyword evidence="3" id="KW-0812">Transmembrane</keyword>
<evidence type="ECO:0000256" key="2">
    <source>
        <dbReference type="SAM" id="MobiDB-lite"/>
    </source>
</evidence>
<dbReference type="RefSeq" id="WP_188840292.1">
    <property type="nucleotide sequence ID" value="NZ_BMOT01000002.1"/>
</dbReference>
<dbReference type="PANTHER" id="PTHR35024">
    <property type="entry name" value="HYPOTHETICAL CYTOSOLIC PROTEIN"/>
    <property type="match status" value="1"/>
</dbReference>
<keyword evidence="3" id="KW-1133">Transmembrane helix</keyword>
<dbReference type="InterPro" id="IPR007607">
    <property type="entry name" value="BacA/B"/>
</dbReference>
<dbReference type="EMBL" id="JAKILK010000002">
    <property type="protein sequence ID" value="MCL1116722.1"/>
    <property type="molecule type" value="Genomic_DNA"/>
</dbReference>
<accession>A0ABT0KZY1</accession>
<evidence type="ECO:0000256" key="1">
    <source>
        <dbReference type="ARBA" id="ARBA00044755"/>
    </source>
</evidence>
<feature type="region of interest" description="Disordered" evidence="2">
    <location>
        <begin position="145"/>
        <end position="165"/>
    </location>
</feature>
<feature type="transmembrane region" description="Helical" evidence="3">
    <location>
        <begin position="171"/>
        <end position="188"/>
    </location>
</feature>
<dbReference type="Proteomes" id="UP001203212">
    <property type="component" value="Unassembled WGS sequence"/>
</dbReference>
<keyword evidence="3" id="KW-0472">Membrane</keyword>
<feature type="compositionally biased region" description="Polar residues" evidence="2">
    <location>
        <begin position="145"/>
        <end position="155"/>
    </location>
</feature>